<dbReference type="PROSITE" id="PS50994">
    <property type="entry name" value="INTEGRASE"/>
    <property type="match status" value="1"/>
</dbReference>
<accession>A0A7W9Q8Q8</accession>
<dbReference type="InterPro" id="IPR012337">
    <property type="entry name" value="RNaseH-like_sf"/>
</dbReference>
<dbReference type="Proteomes" id="UP000588098">
    <property type="component" value="Unassembled WGS sequence"/>
</dbReference>
<dbReference type="EMBL" id="JACHJL010000005">
    <property type="protein sequence ID" value="MBB5935708.1"/>
    <property type="molecule type" value="Genomic_DNA"/>
</dbReference>
<dbReference type="InterPro" id="IPR036397">
    <property type="entry name" value="RNaseH_sf"/>
</dbReference>
<feature type="compositionally biased region" description="Basic and acidic residues" evidence="1">
    <location>
        <begin position="306"/>
        <end position="321"/>
    </location>
</feature>
<dbReference type="SUPFAM" id="SSF53098">
    <property type="entry name" value="Ribonuclease H-like"/>
    <property type="match status" value="1"/>
</dbReference>
<keyword evidence="4" id="KW-1185">Reference proteome</keyword>
<evidence type="ECO:0000256" key="1">
    <source>
        <dbReference type="SAM" id="MobiDB-lite"/>
    </source>
</evidence>
<feature type="compositionally biased region" description="Basic and acidic residues" evidence="1">
    <location>
        <begin position="348"/>
        <end position="358"/>
    </location>
</feature>
<dbReference type="GO" id="GO:0003676">
    <property type="term" value="F:nucleic acid binding"/>
    <property type="evidence" value="ECO:0007669"/>
    <property type="project" value="InterPro"/>
</dbReference>
<gene>
    <name evidence="3" type="ORF">FHS42_002770</name>
</gene>
<dbReference type="AlphaFoldDB" id="A0A7W9Q8Q8"/>
<dbReference type="InterPro" id="IPR001584">
    <property type="entry name" value="Integrase_cat-core"/>
</dbReference>
<proteinExistence type="predicted"/>
<sequence length="397" mass="43715">MEWPYPGVPAALVAEFAGHKVAGLPFFAPETVTSDHGSVYKNHHIVSVARRLGIDLLPARAMRPTDKAACERAFAGVQSLLLKLLLGYRGVDVADRGVDPEGDAVWTLSQMEHLLATWIVSVWQNRRLEQCAPAWDPGGRHSPNTLFAAAAARDGISLEMPEPELYYELLPAHFGKIDRRRGMKIGGLWYGGTDPVLDPYRGQRSNRSGRHAGKWVVRRDPRDCRQVFFENPSQPGCWHALDWNGLPPGDDVPAFSDTRVHEVLAEAARTGLKPQGEGELLPVLLKLLAARTPVTEWPTQLTAQQKTERARELARAHEAATDRPPAPFAALSEPARPAELAASTRRAVTTDRQRRREAALSTRPPTPPPLLGEALRERNFFLVSGDQDDDPPKAGPA</sequence>
<protein>
    <recommendedName>
        <fullName evidence="2">Integrase catalytic domain-containing protein</fullName>
    </recommendedName>
</protein>
<evidence type="ECO:0000313" key="3">
    <source>
        <dbReference type="EMBL" id="MBB5935708.1"/>
    </source>
</evidence>
<feature type="domain" description="Integrase catalytic" evidence="2">
    <location>
        <begin position="1"/>
        <end position="151"/>
    </location>
</feature>
<evidence type="ECO:0000259" key="2">
    <source>
        <dbReference type="PROSITE" id="PS50994"/>
    </source>
</evidence>
<dbReference type="Gene3D" id="3.30.420.10">
    <property type="entry name" value="Ribonuclease H-like superfamily/Ribonuclease H"/>
    <property type="match status" value="1"/>
</dbReference>
<dbReference type="GO" id="GO:0015074">
    <property type="term" value="P:DNA integration"/>
    <property type="evidence" value="ECO:0007669"/>
    <property type="project" value="InterPro"/>
</dbReference>
<name>A0A7W9Q8Q8_9ACTN</name>
<evidence type="ECO:0000313" key="4">
    <source>
        <dbReference type="Proteomes" id="UP000588098"/>
    </source>
</evidence>
<feature type="region of interest" description="Disordered" evidence="1">
    <location>
        <begin position="301"/>
        <end position="373"/>
    </location>
</feature>
<dbReference type="RefSeq" id="WP_184572349.1">
    <property type="nucleotide sequence ID" value="NZ_JACHJL010000005.1"/>
</dbReference>
<reference evidence="3 4" key="1">
    <citation type="submission" date="2020-08" db="EMBL/GenBank/DDBJ databases">
        <title>Genomic Encyclopedia of Type Strains, Phase III (KMG-III): the genomes of soil and plant-associated and newly described type strains.</title>
        <authorList>
            <person name="Whitman W."/>
        </authorList>
    </citation>
    <scope>NUCLEOTIDE SEQUENCE [LARGE SCALE GENOMIC DNA]</scope>
    <source>
        <strain evidence="3 4">CECT 8305</strain>
    </source>
</reference>
<organism evidence="3 4">
    <name type="scientific">Streptomyces zagrosensis</name>
    <dbReference type="NCBI Taxonomy" id="1042984"/>
    <lineage>
        <taxon>Bacteria</taxon>
        <taxon>Bacillati</taxon>
        <taxon>Actinomycetota</taxon>
        <taxon>Actinomycetes</taxon>
        <taxon>Kitasatosporales</taxon>
        <taxon>Streptomycetaceae</taxon>
        <taxon>Streptomyces</taxon>
    </lineage>
</organism>
<comment type="caution">
    <text evidence="3">The sequence shown here is derived from an EMBL/GenBank/DDBJ whole genome shotgun (WGS) entry which is preliminary data.</text>
</comment>